<organism evidence="1">
    <name type="scientific">viral metagenome</name>
    <dbReference type="NCBI Taxonomy" id="1070528"/>
    <lineage>
        <taxon>unclassified sequences</taxon>
        <taxon>metagenomes</taxon>
        <taxon>organismal metagenomes</taxon>
    </lineage>
</organism>
<dbReference type="AlphaFoldDB" id="A0A6C0E8Z2"/>
<accession>A0A6C0E8Z2</accession>
<name>A0A6C0E8Z2_9ZZZZ</name>
<sequence length="113" mass="12730">MLIDTLIVCFLLLLMIQIYLAFTTIEGFEGEFKEYDKNDPIFLSKQNSANIDVLKQRIDKMGGLETSVSKVNTRLDIIEADIKNAKSQSNEDIAALSKPKQDISVTGLFNEKK</sequence>
<protein>
    <submittedName>
        <fullName evidence="1">Uncharacterized protein</fullName>
    </submittedName>
</protein>
<evidence type="ECO:0000313" key="1">
    <source>
        <dbReference type="EMBL" id="QHT23895.1"/>
    </source>
</evidence>
<dbReference type="EMBL" id="MN739735">
    <property type="protein sequence ID" value="QHT23895.1"/>
    <property type="molecule type" value="Genomic_DNA"/>
</dbReference>
<proteinExistence type="predicted"/>
<reference evidence="1" key="1">
    <citation type="journal article" date="2020" name="Nature">
        <title>Giant virus diversity and host interactions through global metagenomics.</title>
        <authorList>
            <person name="Schulz F."/>
            <person name="Roux S."/>
            <person name="Paez-Espino D."/>
            <person name="Jungbluth S."/>
            <person name="Walsh D.A."/>
            <person name="Denef V.J."/>
            <person name="McMahon K.D."/>
            <person name="Konstantinidis K.T."/>
            <person name="Eloe-Fadrosh E.A."/>
            <person name="Kyrpides N.C."/>
            <person name="Woyke T."/>
        </authorList>
    </citation>
    <scope>NUCLEOTIDE SEQUENCE</scope>
    <source>
        <strain evidence="1">GVMAG-M-3300023179-132</strain>
    </source>
</reference>